<dbReference type="PANTHER" id="PTHR11461">
    <property type="entry name" value="SERINE PROTEASE INHIBITOR, SERPIN"/>
    <property type="match status" value="1"/>
</dbReference>
<protein>
    <submittedName>
        <fullName evidence="4">Serpin family protein</fullName>
    </submittedName>
</protein>
<dbReference type="InterPro" id="IPR036186">
    <property type="entry name" value="Serpin_sf"/>
</dbReference>
<organism evidence="4 5">
    <name type="scientific">Candidatus Clostridium radicumherbarum</name>
    <dbReference type="NCBI Taxonomy" id="3381662"/>
    <lineage>
        <taxon>Bacteria</taxon>
        <taxon>Bacillati</taxon>
        <taxon>Bacillota</taxon>
        <taxon>Clostridia</taxon>
        <taxon>Eubacteriales</taxon>
        <taxon>Clostridiaceae</taxon>
        <taxon>Clostridium</taxon>
    </lineage>
</organism>
<dbReference type="EMBL" id="JBJHZY010000005">
    <property type="protein sequence ID" value="MFL0269954.1"/>
    <property type="molecule type" value="Genomic_DNA"/>
</dbReference>
<dbReference type="InterPro" id="IPR023795">
    <property type="entry name" value="Serpin_CS"/>
</dbReference>
<evidence type="ECO:0000313" key="4">
    <source>
        <dbReference type="EMBL" id="MFL0269954.1"/>
    </source>
</evidence>
<feature type="signal peptide" evidence="2">
    <location>
        <begin position="1"/>
        <end position="19"/>
    </location>
</feature>
<reference evidence="4 5" key="1">
    <citation type="submission" date="2024-11" db="EMBL/GenBank/DDBJ databases">
        <authorList>
            <person name="Heng Y.C."/>
            <person name="Lim A.C.H."/>
            <person name="Lee J.K.Y."/>
            <person name="Kittelmann S."/>
        </authorList>
    </citation>
    <scope>NUCLEOTIDE SEQUENCE [LARGE SCALE GENOMIC DNA]</scope>
    <source>
        <strain evidence="4 5">WILCCON 0202</strain>
    </source>
</reference>
<dbReference type="SMART" id="SM00093">
    <property type="entry name" value="SERPIN"/>
    <property type="match status" value="1"/>
</dbReference>
<dbReference type="SUPFAM" id="SSF56574">
    <property type="entry name" value="Serpins"/>
    <property type="match status" value="1"/>
</dbReference>
<sequence>MSKVKGITALLLVSAIAAACIGCGMKKDNSIKNEYTIKAKELDSNIKDISNANNKVAFKFLNYELQAHKNTNIVISPLSLNTVLAMTQNGAANKTKEEILSALELNGINDSIINENYQKIIANFNSLKSVNVNMADSIWIQKNLKVRDDFKSIGRENYEAEIYNVDFNKSTTVDTINKWVSDKTQGKIKKLNTNLDDVTMVLINTIYFKGKWAESFIEKNTTKETFNLNDGSKVSVDMMKGILSADYLKGKDFSAVRLPYEDNNFGFYIFLPDKGSSTDRLIQSMTYDNWEKWTNDFKRVEANIKLPKFKIEYEDELNKMLQGFGMEDAFNERADFSKMTDNSQYIDLVKQKCYIDVNEAGAEAAAATEVVMKAGMVTNPIAFTADKPFIYAIADKKTGLIIFMGKVEKP</sequence>
<evidence type="ECO:0000259" key="3">
    <source>
        <dbReference type="SMART" id="SM00093"/>
    </source>
</evidence>
<dbReference type="Proteomes" id="UP001623661">
    <property type="component" value="Unassembled WGS sequence"/>
</dbReference>
<dbReference type="CDD" id="cd19588">
    <property type="entry name" value="serpin_miropin-like"/>
    <property type="match status" value="1"/>
</dbReference>
<feature type="chain" id="PRO_5047110530" evidence="2">
    <location>
        <begin position="20"/>
        <end position="410"/>
    </location>
</feature>
<comment type="similarity">
    <text evidence="1">Belongs to the serpin family.</text>
</comment>
<accession>A0ABW8TWE5</accession>
<dbReference type="Pfam" id="PF00079">
    <property type="entry name" value="Serpin"/>
    <property type="match status" value="1"/>
</dbReference>
<dbReference type="InterPro" id="IPR042178">
    <property type="entry name" value="Serpin_sf_1"/>
</dbReference>
<gene>
    <name evidence="4" type="ORF">ACJDUH_17905</name>
</gene>
<keyword evidence="2" id="KW-0732">Signal</keyword>
<feature type="domain" description="Serpin" evidence="3">
    <location>
        <begin position="58"/>
        <end position="410"/>
    </location>
</feature>
<dbReference type="Gene3D" id="3.30.497.10">
    <property type="entry name" value="Antithrombin, subunit I, domain 2"/>
    <property type="match status" value="1"/>
</dbReference>
<comment type="caution">
    <text evidence="4">The sequence shown here is derived from an EMBL/GenBank/DDBJ whole genome shotgun (WGS) entry which is preliminary data.</text>
</comment>
<dbReference type="Gene3D" id="2.30.39.10">
    <property type="entry name" value="Alpha-1-antitrypsin, domain 1"/>
    <property type="match status" value="1"/>
</dbReference>
<proteinExistence type="inferred from homology"/>
<evidence type="ECO:0000313" key="5">
    <source>
        <dbReference type="Proteomes" id="UP001623661"/>
    </source>
</evidence>
<dbReference type="InterPro" id="IPR000215">
    <property type="entry name" value="Serpin_fam"/>
</dbReference>
<name>A0ABW8TWE5_9CLOT</name>
<evidence type="ECO:0000256" key="2">
    <source>
        <dbReference type="SAM" id="SignalP"/>
    </source>
</evidence>
<evidence type="ECO:0000256" key="1">
    <source>
        <dbReference type="RuleBase" id="RU000411"/>
    </source>
</evidence>
<dbReference type="RefSeq" id="WP_406766582.1">
    <property type="nucleotide sequence ID" value="NZ_JBJHZY010000005.1"/>
</dbReference>
<keyword evidence="5" id="KW-1185">Reference proteome</keyword>
<dbReference type="PROSITE" id="PS51257">
    <property type="entry name" value="PROKAR_LIPOPROTEIN"/>
    <property type="match status" value="1"/>
</dbReference>
<dbReference type="InterPro" id="IPR042185">
    <property type="entry name" value="Serpin_sf_2"/>
</dbReference>
<dbReference type="InterPro" id="IPR023796">
    <property type="entry name" value="Serpin_dom"/>
</dbReference>
<dbReference type="PROSITE" id="PS00284">
    <property type="entry name" value="SERPIN"/>
    <property type="match status" value="1"/>
</dbReference>
<dbReference type="PANTHER" id="PTHR11461:SF211">
    <property type="entry name" value="GH10112P-RELATED"/>
    <property type="match status" value="1"/>
</dbReference>